<evidence type="ECO:0000313" key="1">
    <source>
        <dbReference type="EMBL" id="CAH2238506.1"/>
    </source>
</evidence>
<evidence type="ECO:0000313" key="2">
    <source>
        <dbReference type="Proteomes" id="UP000838756"/>
    </source>
</evidence>
<proteinExistence type="predicted"/>
<reference evidence="1" key="1">
    <citation type="submission" date="2022-03" db="EMBL/GenBank/DDBJ databases">
        <authorList>
            <person name="Lindestad O."/>
        </authorList>
    </citation>
    <scope>NUCLEOTIDE SEQUENCE</scope>
</reference>
<keyword evidence="2" id="KW-1185">Reference proteome</keyword>
<dbReference type="EMBL" id="CAKXAJ010025356">
    <property type="protein sequence ID" value="CAH2238506.1"/>
    <property type="molecule type" value="Genomic_DNA"/>
</dbReference>
<organism evidence="1 2">
    <name type="scientific">Pararge aegeria aegeria</name>
    <dbReference type="NCBI Taxonomy" id="348720"/>
    <lineage>
        <taxon>Eukaryota</taxon>
        <taxon>Metazoa</taxon>
        <taxon>Ecdysozoa</taxon>
        <taxon>Arthropoda</taxon>
        <taxon>Hexapoda</taxon>
        <taxon>Insecta</taxon>
        <taxon>Pterygota</taxon>
        <taxon>Neoptera</taxon>
        <taxon>Endopterygota</taxon>
        <taxon>Lepidoptera</taxon>
        <taxon>Glossata</taxon>
        <taxon>Ditrysia</taxon>
        <taxon>Papilionoidea</taxon>
        <taxon>Nymphalidae</taxon>
        <taxon>Satyrinae</taxon>
        <taxon>Satyrini</taxon>
        <taxon>Parargina</taxon>
        <taxon>Pararge</taxon>
    </lineage>
</organism>
<gene>
    <name evidence="1" type="primary">jg5687</name>
    <name evidence="1" type="ORF">PAEG_LOCUS15592</name>
</gene>
<protein>
    <submittedName>
        <fullName evidence="1">Jg5687 protein</fullName>
    </submittedName>
</protein>
<dbReference type="Proteomes" id="UP000838756">
    <property type="component" value="Unassembled WGS sequence"/>
</dbReference>
<dbReference type="AlphaFoldDB" id="A0A8S4RN81"/>
<sequence length="172" mass="18846">MVSFCEKVIHLKEAAGRERESAVEAPPLRRRTGAKGGSLITSFSHLKTTATRNRSKALRCQCCMRQRSIGTSLKTRCFSGYSSRLSVGITYSPLCRACVETDETPIHVMLQCNGVAEQLAAHLGSSAILQEALGDLGGPLSFWSELGYRLAGVIERPHIQRTVQANQVRREA</sequence>
<name>A0A8S4RN81_9NEOP</name>
<comment type="caution">
    <text evidence="1">The sequence shown here is derived from an EMBL/GenBank/DDBJ whole genome shotgun (WGS) entry which is preliminary data.</text>
</comment>
<dbReference type="OrthoDB" id="5419617at2759"/>
<accession>A0A8S4RN81</accession>